<dbReference type="InterPro" id="IPR006206">
    <property type="entry name" value="Mevalonate/galactokinase"/>
</dbReference>
<evidence type="ECO:0000256" key="5">
    <source>
        <dbReference type="ARBA" id="ARBA00022840"/>
    </source>
</evidence>
<feature type="domain" description="Galactokinase N-terminal" evidence="10">
    <location>
        <begin position="6"/>
        <end position="40"/>
    </location>
</feature>
<organism evidence="11 12">
    <name type="scientific">Jatrophihabitans lederbergiae</name>
    <dbReference type="NCBI Taxonomy" id="3075547"/>
    <lineage>
        <taxon>Bacteria</taxon>
        <taxon>Bacillati</taxon>
        <taxon>Actinomycetota</taxon>
        <taxon>Actinomycetes</taxon>
        <taxon>Jatrophihabitantales</taxon>
        <taxon>Jatrophihabitantaceae</taxon>
        <taxon>Jatrophihabitans</taxon>
    </lineage>
</organism>
<dbReference type="InterPro" id="IPR019741">
    <property type="entry name" value="Galactokinase_CS"/>
</dbReference>
<dbReference type="Gene3D" id="3.30.70.890">
    <property type="entry name" value="GHMP kinase, C-terminal domain"/>
    <property type="match status" value="1"/>
</dbReference>
<dbReference type="Pfam" id="PF10509">
    <property type="entry name" value="GalKase_gal_bdg"/>
    <property type="match status" value="1"/>
</dbReference>
<dbReference type="SUPFAM" id="SSF54211">
    <property type="entry name" value="Ribosomal protein S5 domain 2-like"/>
    <property type="match status" value="1"/>
</dbReference>
<evidence type="ECO:0000259" key="9">
    <source>
        <dbReference type="Pfam" id="PF08544"/>
    </source>
</evidence>
<dbReference type="InterPro" id="IPR000705">
    <property type="entry name" value="Galactokinase"/>
</dbReference>
<keyword evidence="3" id="KW-0547">Nucleotide-binding</keyword>
<dbReference type="EMBL" id="JAVREH010000002">
    <property type="protein sequence ID" value="MDT0260268.1"/>
    <property type="molecule type" value="Genomic_DNA"/>
</dbReference>
<protein>
    <recommendedName>
        <fullName evidence="7">Galactokinase</fullName>
        <ecNumber evidence="7">2.7.1.6</ecNumber>
    </recommendedName>
</protein>
<evidence type="ECO:0000259" key="10">
    <source>
        <dbReference type="Pfam" id="PF10509"/>
    </source>
</evidence>
<dbReference type="InterPro" id="IPR013750">
    <property type="entry name" value="GHMP_kinase_C_dom"/>
</dbReference>
<evidence type="ECO:0000256" key="4">
    <source>
        <dbReference type="ARBA" id="ARBA00022777"/>
    </source>
</evidence>
<comment type="similarity">
    <text evidence="1">Belongs to the GHMP kinase family. GalK subfamily.</text>
</comment>
<feature type="domain" description="GHMP kinase C-terminal" evidence="9">
    <location>
        <begin position="268"/>
        <end position="339"/>
    </location>
</feature>
<dbReference type="SUPFAM" id="SSF55060">
    <property type="entry name" value="GHMP Kinase, C-terminal domain"/>
    <property type="match status" value="1"/>
</dbReference>
<reference evidence="12" key="1">
    <citation type="submission" date="2023-07" db="EMBL/GenBank/DDBJ databases">
        <title>30 novel species of actinomycetes from the DSMZ collection.</title>
        <authorList>
            <person name="Nouioui I."/>
        </authorList>
    </citation>
    <scope>NUCLEOTIDE SEQUENCE [LARGE SCALE GENOMIC DNA]</scope>
    <source>
        <strain evidence="12">DSM 44399</strain>
    </source>
</reference>
<evidence type="ECO:0000259" key="8">
    <source>
        <dbReference type="Pfam" id="PF00288"/>
    </source>
</evidence>
<dbReference type="GO" id="GO:0004335">
    <property type="term" value="F:galactokinase activity"/>
    <property type="evidence" value="ECO:0007669"/>
    <property type="project" value="UniProtKB-EC"/>
</dbReference>
<proteinExistence type="inferred from homology"/>
<accession>A0ABU2J5J6</accession>
<evidence type="ECO:0000313" key="11">
    <source>
        <dbReference type="EMBL" id="MDT0260268.1"/>
    </source>
</evidence>
<dbReference type="InterPro" id="IPR036554">
    <property type="entry name" value="GHMP_kinase_C_sf"/>
</dbReference>
<dbReference type="Gene3D" id="3.30.230.10">
    <property type="match status" value="1"/>
</dbReference>
<dbReference type="RefSeq" id="WP_311421421.1">
    <property type="nucleotide sequence ID" value="NZ_JAVREH010000002.1"/>
</dbReference>
<dbReference type="InterPro" id="IPR014721">
    <property type="entry name" value="Ribsml_uS5_D2-typ_fold_subgr"/>
</dbReference>
<keyword evidence="6" id="KW-0119">Carbohydrate metabolism</keyword>
<keyword evidence="12" id="KW-1185">Reference proteome</keyword>
<evidence type="ECO:0000256" key="1">
    <source>
        <dbReference type="ARBA" id="ARBA00006566"/>
    </source>
</evidence>
<dbReference type="Pfam" id="PF00288">
    <property type="entry name" value="GHMP_kinases_N"/>
    <property type="match status" value="1"/>
</dbReference>
<dbReference type="PIRSF" id="PIRSF000530">
    <property type="entry name" value="Galactokinase"/>
    <property type="match status" value="1"/>
</dbReference>
<evidence type="ECO:0000256" key="7">
    <source>
        <dbReference type="NCBIfam" id="TIGR00131"/>
    </source>
</evidence>
<feature type="domain" description="GHMP kinase N-terminal" evidence="8">
    <location>
        <begin position="79"/>
        <end position="165"/>
    </location>
</feature>
<keyword evidence="2 11" id="KW-0808">Transferase</keyword>
<sequence length="369" mass="38682">MSGTSWRAPGRVNLIGEHTDYNDGFCLPLAIPQGCTATLSALDEPVLEVASAQRGKPVEIALADLRPGLLGEDGAWAGYAAGVVWALAERGHQLRGLSISIDGDVPGGAGLSSSAALECSVAAALNDLWDLGLTRSELVAVAREAENGFVGAPTGGMDQLASVLGEQDRVLLCDMRSLSVEPVSFDLEAAGLTLLVIDTKAPHQLTDGLYGERRSACEQAARQLGVNALRDVTLEDLAEAMGRLDDETLRKRARHVITENDRTLACADLLRTGQLRQTGPLLTASHASMRDDFEITVPEVDLAVEVLLAFGAFGARMTGGGFGGCVIALMEPARARAGAIAVEAAFAGRDYTLPVSFSVTAAQGTHKLH</sequence>
<gene>
    <name evidence="11" type="primary">galK</name>
    <name evidence="11" type="ORF">RM423_02555</name>
</gene>
<evidence type="ECO:0000256" key="2">
    <source>
        <dbReference type="ARBA" id="ARBA00022679"/>
    </source>
</evidence>
<dbReference type="InterPro" id="IPR019539">
    <property type="entry name" value="GalKase_N"/>
</dbReference>
<dbReference type="EC" id="2.7.1.6" evidence="7"/>
<keyword evidence="6" id="KW-0299">Galactose metabolism</keyword>
<dbReference type="PROSITE" id="PS00106">
    <property type="entry name" value="GALACTOKINASE"/>
    <property type="match status" value="1"/>
</dbReference>
<keyword evidence="4" id="KW-0418">Kinase</keyword>
<keyword evidence="5" id="KW-0067">ATP-binding</keyword>
<dbReference type="PRINTS" id="PR00473">
    <property type="entry name" value="GALCTOKINASE"/>
</dbReference>
<dbReference type="InterPro" id="IPR006204">
    <property type="entry name" value="GHMP_kinase_N_dom"/>
</dbReference>
<name>A0ABU2J5J6_9ACTN</name>
<evidence type="ECO:0000256" key="6">
    <source>
        <dbReference type="ARBA" id="ARBA00023144"/>
    </source>
</evidence>
<dbReference type="PANTHER" id="PTHR10457:SF7">
    <property type="entry name" value="GALACTOKINASE-RELATED"/>
    <property type="match status" value="1"/>
</dbReference>
<evidence type="ECO:0000256" key="3">
    <source>
        <dbReference type="ARBA" id="ARBA00022741"/>
    </source>
</evidence>
<dbReference type="PROSITE" id="PS00627">
    <property type="entry name" value="GHMP_KINASES_ATP"/>
    <property type="match status" value="1"/>
</dbReference>
<dbReference type="Proteomes" id="UP001183176">
    <property type="component" value="Unassembled WGS sequence"/>
</dbReference>
<comment type="caution">
    <text evidence="11">The sequence shown here is derived from an EMBL/GenBank/DDBJ whole genome shotgun (WGS) entry which is preliminary data.</text>
</comment>
<dbReference type="Pfam" id="PF08544">
    <property type="entry name" value="GHMP_kinases_C"/>
    <property type="match status" value="1"/>
</dbReference>
<evidence type="ECO:0000313" key="12">
    <source>
        <dbReference type="Proteomes" id="UP001183176"/>
    </source>
</evidence>
<dbReference type="InterPro" id="IPR020568">
    <property type="entry name" value="Ribosomal_Su5_D2-typ_SF"/>
</dbReference>
<dbReference type="PRINTS" id="PR00959">
    <property type="entry name" value="MEVGALKINASE"/>
</dbReference>
<dbReference type="NCBIfam" id="TIGR00131">
    <property type="entry name" value="gal_kin"/>
    <property type="match status" value="1"/>
</dbReference>
<dbReference type="PANTHER" id="PTHR10457">
    <property type="entry name" value="MEVALONATE KINASE/GALACTOKINASE"/>
    <property type="match status" value="1"/>
</dbReference>
<dbReference type="InterPro" id="IPR006203">
    <property type="entry name" value="GHMP_knse_ATP-bd_CS"/>
</dbReference>